<dbReference type="Proteomes" id="UP001234202">
    <property type="component" value="Unassembled WGS sequence"/>
</dbReference>
<reference evidence="1" key="1">
    <citation type="submission" date="2023-04" db="EMBL/GenBank/DDBJ databases">
        <title>Draft Genome sequencing of Naganishia species isolated from polar environments using Oxford Nanopore Technology.</title>
        <authorList>
            <person name="Leo P."/>
            <person name="Venkateswaran K."/>
        </authorList>
    </citation>
    <scope>NUCLEOTIDE SEQUENCE</scope>
    <source>
        <strain evidence="1">DBVPG 5303</strain>
    </source>
</reference>
<proteinExistence type="predicted"/>
<dbReference type="EMBL" id="JASBWV010000001">
    <property type="protein sequence ID" value="KAJ9127765.1"/>
    <property type="molecule type" value="Genomic_DNA"/>
</dbReference>
<sequence>MTTQNTGQRSQTFDLKAIDTVNALSLLSGASMPDGELGSNEASSAHSGGTHTGRSEPTFTDEEQQHVRFDQARAVAHPNEILVVHHEVAEDDPFYTLTQRILGMHAASLKANGDPGTPILLEGKEKDDVARALPPIFDGAKEDHPELVGLETGKVLVGREAKGGGLRIGAPKISLPKFSKFKFPGLGWIGKMRSFPHGTIFLAAFASVIVVSFGVTVAIIYIKVVVEPKEDSRKKQDVEAAENAEGGGMNIELQELDHSSAGGAINAD</sequence>
<gene>
    <name evidence="1" type="ORF">QFC24_000048</name>
</gene>
<organism evidence="1 2">
    <name type="scientific">Naganishia onofrii</name>
    <dbReference type="NCBI Taxonomy" id="1851511"/>
    <lineage>
        <taxon>Eukaryota</taxon>
        <taxon>Fungi</taxon>
        <taxon>Dikarya</taxon>
        <taxon>Basidiomycota</taxon>
        <taxon>Agaricomycotina</taxon>
        <taxon>Tremellomycetes</taxon>
        <taxon>Filobasidiales</taxon>
        <taxon>Filobasidiaceae</taxon>
        <taxon>Naganishia</taxon>
    </lineage>
</organism>
<accession>A0ACC2XUP9</accession>
<comment type="caution">
    <text evidence="1">The sequence shown here is derived from an EMBL/GenBank/DDBJ whole genome shotgun (WGS) entry which is preliminary data.</text>
</comment>
<name>A0ACC2XUP9_9TREE</name>
<protein>
    <submittedName>
        <fullName evidence="1">Uncharacterized protein</fullName>
    </submittedName>
</protein>
<keyword evidence="2" id="KW-1185">Reference proteome</keyword>
<evidence type="ECO:0000313" key="1">
    <source>
        <dbReference type="EMBL" id="KAJ9127765.1"/>
    </source>
</evidence>
<evidence type="ECO:0000313" key="2">
    <source>
        <dbReference type="Proteomes" id="UP001234202"/>
    </source>
</evidence>